<gene>
    <name evidence="2" type="ORF">CLI86_07725</name>
</gene>
<sequence>MKQLIISMLLAACTIVGVGAQDMAELFVKMPDEYTIGLEDAWRKDLVNLYRAGKEAKLQNMMQGASQLMKLTPDYLKIQTSGRSTVELRRLPLVNHTWIICMVTTVSAPVSDSRIHFFTTDWKPLPDDGLYSPVSVDDFLLPDVDTTDVAFLDVMAALDMDLFVYRLNEDVQTLTAEYTTLYYLDTAMRDKAKQFFKTEPKVFTWAKGRFE</sequence>
<keyword evidence="1" id="KW-0732">Signal</keyword>
<organism evidence="2 3">
    <name type="scientific">Tannerella forsythia</name>
    <name type="common">Bacteroides forsythus</name>
    <dbReference type="NCBI Taxonomy" id="28112"/>
    <lineage>
        <taxon>Bacteria</taxon>
        <taxon>Pseudomonadati</taxon>
        <taxon>Bacteroidota</taxon>
        <taxon>Bacteroidia</taxon>
        <taxon>Bacteroidales</taxon>
        <taxon>Tannerellaceae</taxon>
        <taxon>Tannerella</taxon>
    </lineage>
</organism>
<dbReference type="SUPFAM" id="SSF160925">
    <property type="entry name" value="PG1388-like"/>
    <property type="match status" value="1"/>
</dbReference>
<dbReference type="Proteomes" id="UP000219259">
    <property type="component" value="Unassembled WGS sequence"/>
</dbReference>
<dbReference type="AlphaFoldDB" id="A0A2A6E6L3"/>
<dbReference type="RefSeq" id="WP_097531287.1">
    <property type="nucleotide sequence ID" value="NZ_NSLJ01000017.1"/>
</dbReference>
<feature type="chain" id="PRO_5012111138" description="DUF3256 family protein" evidence="1">
    <location>
        <begin position="21"/>
        <end position="211"/>
    </location>
</feature>
<evidence type="ECO:0000256" key="1">
    <source>
        <dbReference type="SAM" id="SignalP"/>
    </source>
</evidence>
<proteinExistence type="predicted"/>
<comment type="caution">
    <text evidence="2">The sequence shown here is derived from an EMBL/GenBank/DDBJ whole genome shotgun (WGS) entry which is preliminary data.</text>
</comment>
<protein>
    <recommendedName>
        <fullName evidence="4">DUF3256 family protein</fullName>
    </recommendedName>
</protein>
<feature type="signal peptide" evidence="1">
    <location>
        <begin position="1"/>
        <end position="20"/>
    </location>
</feature>
<name>A0A2A6E6L3_TANFO</name>
<evidence type="ECO:0000313" key="2">
    <source>
        <dbReference type="EMBL" id="PDP43568.1"/>
    </source>
</evidence>
<accession>A0A2A6E6L3</accession>
<evidence type="ECO:0000313" key="3">
    <source>
        <dbReference type="Proteomes" id="UP000219259"/>
    </source>
</evidence>
<dbReference type="InterPro" id="IPR021670">
    <property type="entry name" value="DUF3256"/>
</dbReference>
<reference evidence="2 3" key="1">
    <citation type="submission" date="2017-09" db="EMBL/GenBank/DDBJ databases">
        <title>Phase variable restriction modification systems are present in the genome sequences of periodontal pathogens Prevotella intermedia, Tannerella forsythia and Porphyromonas gingivalis.</title>
        <authorList>
            <person name="Haigh R.D."/>
            <person name="Crawford L."/>
            <person name="Ralph J."/>
            <person name="Wanford J."/>
            <person name="Vartoukian S.R."/>
            <person name="Hijazib K."/>
            <person name="Wade W."/>
            <person name="Oggioni M.R."/>
        </authorList>
    </citation>
    <scope>NUCLEOTIDE SEQUENCE [LARGE SCALE GENOMIC DNA]</scope>
    <source>
        <strain evidence="2 3">WW11663</strain>
    </source>
</reference>
<dbReference type="EMBL" id="NSLJ01000017">
    <property type="protein sequence ID" value="PDP43568.1"/>
    <property type="molecule type" value="Genomic_DNA"/>
</dbReference>
<dbReference type="Pfam" id="PF11644">
    <property type="entry name" value="DUF3256"/>
    <property type="match status" value="1"/>
</dbReference>
<evidence type="ECO:0008006" key="4">
    <source>
        <dbReference type="Google" id="ProtNLM"/>
    </source>
</evidence>